<dbReference type="PANTHER" id="PTHR13847:SF285">
    <property type="entry name" value="FAD DEPENDENT OXIDOREDUCTASE DOMAIN-CONTAINING PROTEIN"/>
    <property type="match status" value="1"/>
</dbReference>
<comment type="caution">
    <text evidence="4">The sequence shown here is derived from an EMBL/GenBank/DDBJ whole genome shotgun (WGS) entry which is preliminary data.</text>
</comment>
<proteinExistence type="predicted"/>
<feature type="region of interest" description="Disordered" evidence="2">
    <location>
        <begin position="22"/>
        <end position="53"/>
    </location>
</feature>
<dbReference type="EMBL" id="JANTHZ010000004">
    <property type="protein sequence ID" value="MCS0495729.1"/>
    <property type="molecule type" value="Genomic_DNA"/>
</dbReference>
<evidence type="ECO:0000313" key="4">
    <source>
        <dbReference type="EMBL" id="MCS0495729.1"/>
    </source>
</evidence>
<sequence>MTIVGAGARAGMPEAAIAAFRAGPRATSPRATSPRATSPRTAHAAFATTGEERLPGGRFPSWWLNEALESEGPVRPCPTLSGMVRTDIAIVGGGFTGLWAALALRERRPDLSVTLIEREICGAGASGKNAGKVHGYWSSLPRLARLLGPDDAWEMARLGSCAQAAIRAFARDCGHDLWWREGGGLKVSAAPAQDRAVTEAARAMAALGAGHQARLLSHAEVAGICEAPAFRAGIYYPEEATVHPARLVRALCAAALAAGVQIHEHTPMTGLDRAAPSRISTPGGEIVADAVILASNVGQLGQDELARRFMAFSSYAMMTGPAPERLAGIGWTSDISIVDARSFLHYFRRTPDGRVLMGSGSGPIAYGGHVEAAAMTGDAASFTRTARGLARLLPALADVPVAGRWGGAIDVSSDRFPFAGLLERGRVAYGLGYSGHGVNPSWIIGQCLASLVLGQADEWTRSPFCARRLPALPPEPARYLAGCAIRRAILACEDAEEEGRAPPAAARAIAALPRLLNLTIGTR</sequence>
<dbReference type="GO" id="GO:0005737">
    <property type="term" value="C:cytoplasm"/>
    <property type="evidence" value="ECO:0007669"/>
    <property type="project" value="TreeGrafter"/>
</dbReference>
<accession>A0A9X2T5T8</accession>
<dbReference type="Proteomes" id="UP001151088">
    <property type="component" value="Unassembled WGS sequence"/>
</dbReference>
<dbReference type="InterPro" id="IPR036188">
    <property type="entry name" value="FAD/NAD-bd_sf"/>
</dbReference>
<evidence type="ECO:0000256" key="1">
    <source>
        <dbReference type="ARBA" id="ARBA00023002"/>
    </source>
</evidence>
<dbReference type="InterPro" id="IPR006076">
    <property type="entry name" value="FAD-dep_OxRdtase"/>
</dbReference>
<dbReference type="PANTHER" id="PTHR13847">
    <property type="entry name" value="SARCOSINE DEHYDROGENASE-RELATED"/>
    <property type="match status" value="1"/>
</dbReference>
<keyword evidence="1" id="KW-0560">Oxidoreductase</keyword>
<name>A0A9X2T5T8_9HYPH</name>
<dbReference type="AlphaFoldDB" id="A0A9X2T5T8"/>
<feature type="domain" description="FAD dependent oxidoreductase" evidence="3">
    <location>
        <begin position="87"/>
        <end position="451"/>
    </location>
</feature>
<organism evidence="4 5">
    <name type="scientific">Ancylobacter mangrovi</name>
    <dbReference type="NCBI Taxonomy" id="2972472"/>
    <lineage>
        <taxon>Bacteria</taxon>
        <taxon>Pseudomonadati</taxon>
        <taxon>Pseudomonadota</taxon>
        <taxon>Alphaproteobacteria</taxon>
        <taxon>Hyphomicrobiales</taxon>
        <taxon>Xanthobacteraceae</taxon>
        <taxon>Ancylobacter</taxon>
    </lineage>
</organism>
<dbReference type="Gene3D" id="3.30.9.10">
    <property type="entry name" value="D-Amino Acid Oxidase, subunit A, domain 2"/>
    <property type="match status" value="1"/>
</dbReference>
<keyword evidence="5" id="KW-1185">Reference proteome</keyword>
<reference evidence="4" key="1">
    <citation type="submission" date="2022-08" db="EMBL/GenBank/DDBJ databases">
        <authorList>
            <person name="Li F."/>
        </authorList>
    </citation>
    <scope>NUCLEOTIDE SEQUENCE</scope>
    <source>
        <strain evidence="4">MQZ15Z-1</strain>
    </source>
</reference>
<feature type="compositionally biased region" description="Polar residues" evidence="2">
    <location>
        <begin position="29"/>
        <end position="40"/>
    </location>
</feature>
<dbReference type="RefSeq" id="WP_258732894.1">
    <property type="nucleotide sequence ID" value="NZ_JANTHZ010000004.1"/>
</dbReference>
<evidence type="ECO:0000259" key="3">
    <source>
        <dbReference type="Pfam" id="PF01266"/>
    </source>
</evidence>
<dbReference type="Pfam" id="PF01266">
    <property type="entry name" value="DAO"/>
    <property type="match status" value="1"/>
</dbReference>
<dbReference type="SUPFAM" id="SSF51905">
    <property type="entry name" value="FAD/NAD(P)-binding domain"/>
    <property type="match status" value="1"/>
</dbReference>
<gene>
    <name evidence="4" type="ORF">NVS89_11515</name>
</gene>
<dbReference type="GO" id="GO:0016491">
    <property type="term" value="F:oxidoreductase activity"/>
    <property type="evidence" value="ECO:0007669"/>
    <property type="project" value="UniProtKB-KW"/>
</dbReference>
<evidence type="ECO:0000313" key="5">
    <source>
        <dbReference type="Proteomes" id="UP001151088"/>
    </source>
</evidence>
<dbReference type="Gene3D" id="3.50.50.60">
    <property type="entry name" value="FAD/NAD(P)-binding domain"/>
    <property type="match status" value="1"/>
</dbReference>
<evidence type="ECO:0000256" key="2">
    <source>
        <dbReference type="SAM" id="MobiDB-lite"/>
    </source>
</evidence>
<protein>
    <submittedName>
        <fullName evidence="4">FAD-dependent oxidoreductase</fullName>
    </submittedName>
</protein>